<dbReference type="STRING" id="6335.A0A0V1L2S6"/>
<evidence type="ECO:0000313" key="2">
    <source>
        <dbReference type="EMBL" id="KRZ53671.1"/>
    </source>
</evidence>
<dbReference type="Proteomes" id="UP000054721">
    <property type="component" value="Unassembled WGS sequence"/>
</dbReference>
<reference evidence="2 3" key="1">
    <citation type="submission" date="2015-05" db="EMBL/GenBank/DDBJ databases">
        <title>Evolution of Trichinella species and genotypes.</title>
        <authorList>
            <person name="Korhonen P.K."/>
            <person name="Edoardo P."/>
            <person name="Giuseppe L.R."/>
            <person name="Gasser R.B."/>
        </authorList>
    </citation>
    <scope>NUCLEOTIDE SEQUENCE [LARGE SCALE GENOMIC DNA]</scope>
    <source>
        <strain evidence="2">ISS10</strain>
    </source>
</reference>
<dbReference type="InterPro" id="IPR018289">
    <property type="entry name" value="MULE_transposase_dom"/>
</dbReference>
<feature type="domain" description="MULE transposase" evidence="1">
    <location>
        <begin position="113"/>
        <end position="209"/>
    </location>
</feature>
<dbReference type="PANTHER" id="PTHR47160">
    <property type="entry name" value="PUTATIVE-RELATED"/>
    <property type="match status" value="1"/>
</dbReference>
<dbReference type="OrthoDB" id="1711136at2759"/>
<organism evidence="2 3">
    <name type="scientific">Trichinella nativa</name>
    <dbReference type="NCBI Taxonomy" id="6335"/>
    <lineage>
        <taxon>Eukaryota</taxon>
        <taxon>Metazoa</taxon>
        <taxon>Ecdysozoa</taxon>
        <taxon>Nematoda</taxon>
        <taxon>Enoplea</taxon>
        <taxon>Dorylaimia</taxon>
        <taxon>Trichinellida</taxon>
        <taxon>Trichinellidae</taxon>
        <taxon>Trichinella</taxon>
    </lineage>
</organism>
<gene>
    <name evidence="2" type="ORF">T02_5602</name>
</gene>
<sequence>MVPLGLNYIRIRAHCSFIGRCLRYFIRPCSKDKEGCGGAIWTNLDVTTVIKRYDRIKSCQTGKGRDVWPPGKAIPITAQSSPAAANPGTSASRHILVFATGYNIRLLAASRTWGMDGTFKIVPQWYQQLFTIHAFAAAKLVPAVCCLCTDKDIGTYGFKFQALISRAAALEVGFNPDTNMCDFETALIPAIRGYFPNTRVQGCYFHFCKAVHRKVGELGLKTRHPQHEETRRKIRMLLATAFLPVPHVNKGVSLLEAGTMGTLAALFQYFRQEWMTDERLPLWNVHNLLIAEQGVMHTLRQQVLSGNVNVGDLRPFNKVYAQKQRQVARYTGEYTNGRRTLEQFLEALMYITPEPI</sequence>
<accession>A0A0V1L2S6</accession>
<name>A0A0V1L2S6_9BILA</name>
<dbReference type="AlphaFoldDB" id="A0A0V1L2S6"/>
<protein>
    <recommendedName>
        <fullName evidence="1">MULE transposase domain-containing protein</fullName>
    </recommendedName>
</protein>
<dbReference type="PANTHER" id="PTHR47160:SF10">
    <property type="entry name" value="MULE TRANSPOSASE DOMAIN-CONTAINING PROTEIN"/>
    <property type="match status" value="1"/>
</dbReference>
<comment type="caution">
    <text evidence="2">The sequence shown here is derived from an EMBL/GenBank/DDBJ whole genome shotgun (WGS) entry which is preliminary data.</text>
</comment>
<keyword evidence="3" id="KW-1185">Reference proteome</keyword>
<dbReference type="Pfam" id="PF10551">
    <property type="entry name" value="MULE"/>
    <property type="match status" value="1"/>
</dbReference>
<dbReference type="EMBL" id="JYDW01000158">
    <property type="protein sequence ID" value="KRZ53671.1"/>
    <property type="molecule type" value="Genomic_DNA"/>
</dbReference>
<proteinExistence type="predicted"/>
<evidence type="ECO:0000313" key="3">
    <source>
        <dbReference type="Proteomes" id="UP000054721"/>
    </source>
</evidence>
<evidence type="ECO:0000259" key="1">
    <source>
        <dbReference type="Pfam" id="PF10551"/>
    </source>
</evidence>